<sequence>MAQGGVGSPDDVDTVDISKYVALVHGNLGTGKRIKSLMNRHAIEDRAWERFQYVKFCPGLFHTKMACVDVLWRIFIKDTLGKEDETSHLQTTVMKDVGVIRAKQTGTIKSKCEFRRMHQVIQHVGAVRRLDCWHVAVQELRPSFTSLEEFAKSKPKLDELKMMAEKLVSEFVANHRISTVRLNPEAQHDQQFENAALMQQYFLLYEELTFAMNHGDITRFEKVLLPWIQLFKATGKHVYATEMTEFLLDTHFMFHVDFGVVFCMVLVSHIIRYNILINPTGKPGKFRAADWCVELHNYYIKVKYGGQGSNRSVKRMISESASVGTYSQAHETIEKTMHLNRLTTGHASPDMRKTFTELRNSLSQCSPHVFTPGRRTKYSIPDMLRKGADLLCKKASSRTEAEVGIGTEGADDIHPEFEDIIADLL</sequence>
<dbReference type="OrthoDB" id="4743193at2759"/>
<evidence type="ECO:0000259" key="1">
    <source>
        <dbReference type="Pfam" id="PF20231"/>
    </source>
</evidence>
<dbReference type="Proteomes" id="UP000054549">
    <property type="component" value="Unassembled WGS sequence"/>
</dbReference>
<dbReference type="STRING" id="946122.A0A0C2WJ14"/>
<accession>A0A0C2WJ14</accession>
<dbReference type="InterPro" id="IPR046496">
    <property type="entry name" value="DUF6589"/>
</dbReference>
<dbReference type="EMBL" id="KN818409">
    <property type="protein sequence ID" value="KIL56656.1"/>
    <property type="molecule type" value="Genomic_DNA"/>
</dbReference>
<dbReference type="AlphaFoldDB" id="A0A0C2WJ14"/>
<organism evidence="2 3">
    <name type="scientific">Amanita muscaria (strain Koide BX008)</name>
    <dbReference type="NCBI Taxonomy" id="946122"/>
    <lineage>
        <taxon>Eukaryota</taxon>
        <taxon>Fungi</taxon>
        <taxon>Dikarya</taxon>
        <taxon>Basidiomycota</taxon>
        <taxon>Agaricomycotina</taxon>
        <taxon>Agaricomycetes</taxon>
        <taxon>Agaricomycetidae</taxon>
        <taxon>Agaricales</taxon>
        <taxon>Pluteineae</taxon>
        <taxon>Amanitaceae</taxon>
        <taxon>Amanita</taxon>
    </lineage>
</organism>
<reference evidence="2 3" key="1">
    <citation type="submission" date="2014-04" db="EMBL/GenBank/DDBJ databases">
        <title>Evolutionary Origins and Diversification of the Mycorrhizal Mutualists.</title>
        <authorList>
            <consortium name="DOE Joint Genome Institute"/>
            <consortium name="Mycorrhizal Genomics Consortium"/>
            <person name="Kohler A."/>
            <person name="Kuo A."/>
            <person name="Nagy L.G."/>
            <person name="Floudas D."/>
            <person name="Copeland A."/>
            <person name="Barry K.W."/>
            <person name="Cichocki N."/>
            <person name="Veneault-Fourrey C."/>
            <person name="LaButti K."/>
            <person name="Lindquist E.A."/>
            <person name="Lipzen A."/>
            <person name="Lundell T."/>
            <person name="Morin E."/>
            <person name="Murat C."/>
            <person name="Riley R."/>
            <person name="Ohm R."/>
            <person name="Sun H."/>
            <person name="Tunlid A."/>
            <person name="Henrissat B."/>
            <person name="Grigoriev I.V."/>
            <person name="Hibbett D.S."/>
            <person name="Martin F."/>
        </authorList>
    </citation>
    <scope>NUCLEOTIDE SEQUENCE [LARGE SCALE GENOMIC DNA]</scope>
    <source>
        <strain evidence="2 3">Koide BX008</strain>
    </source>
</reference>
<dbReference type="Pfam" id="PF20231">
    <property type="entry name" value="DUF6589"/>
    <property type="match status" value="1"/>
</dbReference>
<protein>
    <recommendedName>
        <fullName evidence="1">DUF6589 domain-containing protein</fullName>
    </recommendedName>
</protein>
<dbReference type="HOGENOM" id="CLU_009487_6_1_1"/>
<name>A0A0C2WJ14_AMAMK</name>
<evidence type="ECO:0000313" key="3">
    <source>
        <dbReference type="Proteomes" id="UP000054549"/>
    </source>
</evidence>
<dbReference type="InParanoid" id="A0A0C2WJ14"/>
<proteinExistence type="predicted"/>
<evidence type="ECO:0000313" key="2">
    <source>
        <dbReference type="EMBL" id="KIL56656.1"/>
    </source>
</evidence>
<feature type="domain" description="DUF6589" evidence="1">
    <location>
        <begin position="12"/>
        <end position="346"/>
    </location>
</feature>
<gene>
    <name evidence="2" type="ORF">M378DRAFT_89022</name>
</gene>
<keyword evidence="3" id="KW-1185">Reference proteome</keyword>